<proteinExistence type="predicted"/>
<dbReference type="EMBL" id="JAOTJD010000013">
    <property type="protein sequence ID" value="MFD3264028.1"/>
    <property type="molecule type" value="Genomic_DNA"/>
</dbReference>
<organism evidence="1 2">
    <name type="scientific">Phenylobacterium ferrooxidans</name>
    <dbReference type="NCBI Taxonomy" id="2982689"/>
    <lineage>
        <taxon>Bacteria</taxon>
        <taxon>Pseudomonadati</taxon>
        <taxon>Pseudomonadota</taxon>
        <taxon>Alphaproteobacteria</taxon>
        <taxon>Caulobacterales</taxon>
        <taxon>Caulobacteraceae</taxon>
        <taxon>Phenylobacterium</taxon>
    </lineage>
</organism>
<gene>
    <name evidence="1" type="ORF">OCL97_08655</name>
</gene>
<evidence type="ECO:0000313" key="1">
    <source>
        <dbReference type="EMBL" id="MFD3264028.1"/>
    </source>
</evidence>
<evidence type="ECO:0008006" key="3">
    <source>
        <dbReference type="Google" id="ProtNLM"/>
    </source>
</evidence>
<dbReference type="SUPFAM" id="SSF46955">
    <property type="entry name" value="Putative DNA-binding domain"/>
    <property type="match status" value="1"/>
</dbReference>
<dbReference type="Proteomes" id="UP001598130">
    <property type="component" value="Unassembled WGS sequence"/>
</dbReference>
<evidence type="ECO:0000313" key="2">
    <source>
        <dbReference type="Proteomes" id="UP001598130"/>
    </source>
</evidence>
<reference evidence="1 2" key="1">
    <citation type="submission" date="2022-09" db="EMBL/GenBank/DDBJ databases">
        <title>New species of Phenylobacterium.</title>
        <authorList>
            <person name="Mieszkin S."/>
        </authorList>
    </citation>
    <scope>NUCLEOTIDE SEQUENCE [LARGE SCALE GENOMIC DNA]</scope>
    <source>
        <strain evidence="1 2">HK31-G</strain>
    </source>
</reference>
<dbReference type="RefSeq" id="WP_377369393.1">
    <property type="nucleotide sequence ID" value="NZ_JAOTJD010000013.1"/>
</dbReference>
<comment type="caution">
    <text evidence="1">The sequence shown here is derived from an EMBL/GenBank/DDBJ whole genome shotgun (WGS) entry which is preliminary data.</text>
</comment>
<accession>A0ABW6CT35</accession>
<name>A0ABW6CT35_9CAUL</name>
<dbReference type="InterPro" id="IPR009061">
    <property type="entry name" value="DNA-bd_dom_put_sf"/>
</dbReference>
<sequence length="85" mass="9357">MNKREAARLIGVDAGTLDALTADGIIRAVPRGKRRAYTERDLRCFLLGEVAATPTPQRSKARATIVPKPQTYKFSERSCRARIGA</sequence>
<protein>
    <recommendedName>
        <fullName evidence="3">Helix-turn-helix domain-containing protein</fullName>
    </recommendedName>
</protein>
<keyword evidence="2" id="KW-1185">Reference proteome</keyword>